<dbReference type="SUPFAM" id="SSF161070">
    <property type="entry name" value="SNF-like"/>
    <property type="match status" value="1"/>
</dbReference>
<dbReference type="GO" id="GO:0046872">
    <property type="term" value="F:metal ion binding"/>
    <property type="evidence" value="ECO:0007669"/>
    <property type="project" value="UniProtKB-KW"/>
</dbReference>
<feature type="binding site" evidence="7">
    <location>
        <position position="78"/>
    </location>
    <ligand>
        <name>Na(+)</name>
        <dbReference type="ChEBI" id="CHEBI:29101"/>
        <label>1</label>
    </ligand>
</feature>
<dbReference type="PANTHER" id="PTHR11616">
    <property type="entry name" value="SODIUM/CHLORIDE DEPENDENT TRANSPORTER"/>
    <property type="match status" value="1"/>
</dbReference>
<feature type="binding site" evidence="7">
    <location>
        <position position="143"/>
    </location>
    <ligand>
        <name>Na(+)</name>
        <dbReference type="ChEBI" id="CHEBI:29101"/>
        <label>1</label>
    </ligand>
</feature>
<feature type="binding site" evidence="7">
    <location>
        <position position="146"/>
    </location>
    <ligand>
        <name>Na(+)</name>
        <dbReference type="ChEBI" id="CHEBI:29101"/>
        <label>1</label>
    </ligand>
</feature>
<keyword evidence="7" id="KW-0915">Sodium</keyword>
<comment type="caution">
    <text evidence="9">The sequence shown here is derived from an EMBL/GenBank/DDBJ whole genome shotgun (WGS) entry which is preliminary data.</text>
</comment>
<evidence type="ECO:0000256" key="4">
    <source>
        <dbReference type="ARBA" id="ARBA00022847"/>
    </source>
</evidence>
<dbReference type="GO" id="GO:0005886">
    <property type="term" value="C:plasma membrane"/>
    <property type="evidence" value="ECO:0007669"/>
    <property type="project" value="TreeGrafter"/>
</dbReference>
<dbReference type="OrthoDB" id="6581954at2759"/>
<dbReference type="AlphaFoldDB" id="A0A1D1UMK2"/>
<feature type="transmembrane region" description="Helical" evidence="8">
    <location>
        <begin position="72"/>
        <end position="97"/>
    </location>
</feature>
<evidence type="ECO:0000256" key="8">
    <source>
        <dbReference type="SAM" id="Phobius"/>
    </source>
</evidence>
<organism evidence="9 10">
    <name type="scientific">Ramazzottius varieornatus</name>
    <name type="common">Water bear</name>
    <name type="synonym">Tardigrade</name>
    <dbReference type="NCBI Taxonomy" id="947166"/>
    <lineage>
        <taxon>Eukaryota</taxon>
        <taxon>Metazoa</taxon>
        <taxon>Ecdysozoa</taxon>
        <taxon>Tardigrada</taxon>
        <taxon>Eutardigrada</taxon>
        <taxon>Parachela</taxon>
        <taxon>Hypsibioidea</taxon>
        <taxon>Ramazzottiidae</taxon>
        <taxon>Ramazzottius</taxon>
    </lineage>
</organism>
<keyword evidence="7" id="KW-0479">Metal-binding</keyword>
<feature type="transmembrane region" description="Helical" evidence="8">
    <location>
        <begin position="122"/>
        <end position="145"/>
    </location>
</feature>
<evidence type="ECO:0000256" key="2">
    <source>
        <dbReference type="ARBA" id="ARBA00022448"/>
    </source>
</evidence>
<dbReference type="InterPro" id="IPR000175">
    <property type="entry name" value="Na/ntran_symport"/>
</dbReference>
<name>A0A1D1UMK2_RAMVA</name>
<evidence type="ECO:0000256" key="5">
    <source>
        <dbReference type="ARBA" id="ARBA00022989"/>
    </source>
</evidence>
<sequence>MLFILFIRGVTLPGAADGILYYVYPDFSRLADSKVWMDAGTQIFFSYAICTSTIVAMGSYNRFHHNCYRDCLILCSVNSLTSFFAGFVIFSVLGFMAHEQGVDVRDLALDGPGLTFIVYPKAIAQMPLAPLWAILFFAMLVVLGIDSEFVGVEGFVTAISDIYPKLRQKYIRESFIAAVCFSYFLIGLLMVTNGGMFVFQLFDNYSASGATLLWFCFFECVAVAYVYGADRFYDDIEKMLGYRINPWCKWCWKYISPVVCAGIFFFSLATWAPMEYSDINYVFPAWSEGLGKVFLPYHSFVLYPRFSMSSGWMMALASMLCVPGYILIKLFTTKGSLKERLVFLARPQYNDRHLRRQRTATDHVT</sequence>
<feature type="transmembrane region" description="Helical" evidence="8">
    <location>
        <begin position="312"/>
        <end position="331"/>
    </location>
</feature>
<proteinExistence type="predicted"/>
<feature type="binding site" evidence="7">
    <location>
        <position position="147"/>
    </location>
    <ligand>
        <name>Na(+)</name>
        <dbReference type="ChEBI" id="CHEBI:29101"/>
        <label>1</label>
    </ligand>
</feature>
<dbReference type="STRING" id="947166.A0A1D1UMK2"/>
<dbReference type="GO" id="GO:0005332">
    <property type="term" value="F:gamma-aminobutyric acid:sodium:chloride symporter activity"/>
    <property type="evidence" value="ECO:0007669"/>
    <property type="project" value="TreeGrafter"/>
</dbReference>
<keyword evidence="4" id="KW-0769">Symport</keyword>
<gene>
    <name evidence="9" type="primary">RvY_03284</name>
    <name evidence="9" type="synonym">RvY_03284.2</name>
    <name evidence="9" type="ORF">RvY_03284-2</name>
</gene>
<feature type="transmembrane region" description="Helical" evidence="8">
    <location>
        <begin position="211"/>
        <end position="229"/>
    </location>
</feature>
<dbReference type="Proteomes" id="UP000186922">
    <property type="component" value="Unassembled WGS sequence"/>
</dbReference>
<feature type="transmembrane region" description="Helical" evidence="8">
    <location>
        <begin position="250"/>
        <end position="272"/>
    </location>
</feature>
<dbReference type="PRINTS" id="PR00176">
    <property type="entry name" value="NANEUSMPORT"/>
</dbReference>
<accession>A0A1D1UMK2</accession>
<evidence type="ECO:0000256" key="3">
    <source>
        <dbReference type="ARBA" id="ARBA00022692"/>
    </source>
</evidence>
<keyword evidence="10" id="KW-1185">Reference proteome</keyword>
<dbReference type="PANTHER" id="PTHR11616:SF325">
    <property type="entry name" value="TRANSPORTER"/>
    <property type="match status" value="1"/>
</dbReference>
<evidence type="ECO:0000313" key="9">
    <source>
        <dbReference type="EMBL" id="GAU90934.1"/>
    </source>
</evidence>
<keyword evidence="5 8" id="KW-1133">Transmembrane helix</keyword>
<keyword evidence="6 8" id="KW-0472">Membrane</keyword>
<evidence type="ECO:0008006" key="11">
    <source>
        <dbReference type="Google" id="ProtNLM"/>
    </source>
</evidence>
<feature type="transmembrane region" description="Helical" evidence="8">
    <location>
        <begin position="175"/>
        <end position="199"/>
    </location>
</feature>
<keyword evidence="2" id="KW-0813">Transport</keyword>
<feature type="transmembrane region" description="Helical" evidence="8">
    <location>
        <begin position="40"/>
        <end position="60"/>
    </location>
</feature>
<dbReference type="EMBL" id="BDGG01000001">
    <property type="protein sequence ID" value="GAU90934.1"/>
    <property type="molecule type" value="Genomic_DNA"/>
</dbReference>
<reference evidence="9 10" key="1">
    <citation type="journal article" date="2016" name="Nat. Commun.">
        <title>Extremotolerant tardigrade genome and improved radiotolerance of human cultured cells by tardigrade-unique protein.</title>
        <authorList>
            <person name="Hashimoto T."/>
            <person name="Horikawa D.D."/>
            <person name="Saito Y."/>
            <person name="Kuwahara H."/>
            <person name="Kozuka-Hata H."/>
            <person name="Shin-I T."/>
            <person name="Minakuchi Y."/>
            <person name="Ohishi K."/>
            <person name="Motoyama A."/>
            <person name="Aizu T."/>
            <person name="Enomoto A."/>
            <person name="Kondo K."/>
            <person name="Tanaka S."/>
            <person name="Hara Y."/>
            <person name="Koshikawa S."/>
            <person name="Sagara H."/>
            <person name="Miura T."/>
            <person name="Yokobori S."/>
            <person name="Miyagawa K."/>
            <person name="Suzuki Y."/>
            <person name="Kubo T."/>
            <person name="Oyama M."/>
            <person name="Kohara Y."/>
            <person name="Fujiyama A."/>
            <person name="Arakawa K."/>
            <person name="Katayama T."/>
            <person name="Toyoda A."/>
            <person name="Kunieda T."/>
        </authorList>
    </citation>
    <scope>NUCLEOTIDE SEQUENCE [LARGE SCALE GENOMIC DNA]</scope>
    <source>
        <strain evidence="9 10">YOKOZUNA-1</strain>
    </source>
</reference>
<dbReference type="Pfam" id="PF00209">
    <property type="entry name" value="SNF"/>
    <property type="match status" value="1"/>
</dbReference>
<keyword evidence="3 8" id="KW-0812">Transmembrane</keyword>
<evidence type="ECO:0000256" key="6">
    <source>
        <dbReference type="ARBA" id="ARBA00023136"/>
    </source>
</evidence>
<evidence type="ECO:0000313" key="10">
    <source>
        <dbReference type="Proteomes" id="UP000186922"/>
    </source>
</evidence>
<dbReference type="InterPro" id="IPR037272">
    <property type="entry name" value="SNS_sf"/>
</dbReference>
<evidence type="ECO:0000256" key="7">
    <source>
        <dbReference type="PIRSR" id="PIRSR600175-1"/>
    </source>
</evidence>
<dbReference type="PROSITE" id="PS50267">
    <property type="entry name" value="NA_NEUROTRAN_SYMP_3"/>
    <property type="match status" value="1"/>
</dbReference>
<feature type="binding site" evidence="7">
    <location>
        <position position="46"/>
    </location>
    <ligand>
        <name>Na(+)</name>
        <dbReference type="ChEBI" id="CHEBI:29101"/>
        <label>1</label>
    </ligand>
</feature>
<evidence type="ECO:0000256" key="1">
    <source>
        <dbReference type="ARBA" id="ARBA00004141"/>
    </source>
</evidence>
<comment type="subcellular location">
    <subcellularLocation>
        <location evidence="1">Membrane</location>
        <topology evidence="1">Multi-pass membrane protein</topology>
    </subcellularLocation>
</comment>
<protein>
    <recommendedName>
        <fullName evidence="11">Transporter</fullName>
    </recommendedName>
</protein>